<evidence type="ECO:0000313" key="1">
    <source>
        <dbReference type="EMBL" id="KAK0752611.1"/>
    </source>
</evidence>
<organism evidence="1 2">
    <name type="scientific">Schizothecium vesticola</name>
    <dbReference type="NCBI Taxonomy" id="314040"/>
    <lineage>
        <taxon>Eukaryota</taxon>
        <taxon>Fungi</taxon>
        <taxon>Dikarya</taxon>
        <taxon>Ascomycota</taxon>
        <taxon>Pezizomycotina</taxon>
        <taxon>Sordariomycetes</taxon>
        <taxon>Sordariomycetidae</taxon>
        <taxon>Sordariales</taxon>
        <taxon>Schizotheciaceae</taxon>
        <taxon>Schizothecium</taxon>
    </lineage>
</organism>
<comment type="caution">
    <text evidence="1">The sequence shown here is derived from an EMBL/GenBank/DDBJ whole genome shotgun (WGS) entry which is preliminary data.</text>
</comment>
<dbReference type="AlphaFoldDB" id="A0AA40KB92"/>
<protein>
    <submittedName>
        <fullName evidence="1">Uncharacterized protein</fullName>
    </submittedName>
</protein>
<name>A0AA40KB92_9PEZI</name>
<dbReference type="EMBL" id="JAUKUD010000002">
    <property type="protein sequence ID" value="KAK0752611.1"/>
    <property type="molecule type" value="Genomic_DNA"/>
</dbReference>
<accession>A0AA40KB92</accession>
<dbReference type="Proteomes" id="UP001172155">
    <property type="component" value="Unassembled WGS sequence"/>
</dbReference>
<reference evidence="1" key="1">
    <citation type="submission" date="2023-06" db="EMBL/GenBank/DDBJ databases">
        <title>Genome-scale phylogeny and comparative genomics of the fungal order Sordariales.</title>
        <authorList>
            <consortium name="Lawrence Berkeley National Laboratory"/>
            <person name="Hensen N."/>
            <person name="Bonometti L."/>
            <person name="Westerberg I."/>
            <person name="Brannstrom I.O."/>
            <person name="Guillou S."/>
            <person name="Cros-Aarteil S."/>
            <person name="Calhoun S."/>
            <person name="Haridas S."/>
            <person name="Kuo A."/>
            <person name="Mondo S."/>
            <person name="Pangilinan J."/>
            <person name="Riley R."/>
            <person name="LaButti K."/>
            <person name="Andreopoulos B."/>
            <person name="Lipzen A."/>
            <person name="Chen C."/>
            <person name="Yanf M."/>
            <person name="Daum C."/>
            <person name="Ng V."/>
            <person name="Clum A."/>
            <person name="Steindorff A."/>
            <person name="Ohm R."/>
            <person name="Martin F."/>
            <person name="Silar P."/>
            <person name="Natvig D."/>
            <person name="Lalanne C."/>
            <person name="Gautier V."/>
            <person name="Ament-velasquez S.L."/>
            <person name="Kruys A."/>
            <person name="Hutchinson M.I."/>
            <person name="Powell A.J."/>
            <person name="Barry K."/>
            <person name="Miller A.N."/>
            <person name="Grigoriev I.V."/>
            <person name="Debuchy R."/>
            <person name="Gladieux P."/>
            <person name="Thoren M.H."/>
            <person name="Johannesson H."/>
        </authorList>
    </citation>
    <scope>NUCLEOTIDE SEQUENCE</scope>
    <source>
        <strain evidence="1">SMH3187-1</strain>
    </source>
</reference>
<gene>
    <name evidence="1" type="ORF">B0T18DRAFT_427051</name>
</gene>
<sequence>MGQAANAQASTPEAAPRDNMFKADGLTIRVKENPSTKQHLAETLDRWAIPDGAQVSAKTKTYWDDFGGPPAWYATLTTRHAPLIFSVRPPSEQMYLDDDDTANTQAKDALRTVKLRGQTLATKLFASDNNANMPIGGKLSILEYASTACLAMHTDTACARTLGPLRFFYAGFGDDKPDDDKVSWPGISRVNDAHNIFTMAVHAWDHELADNIHAFELIQVDDKMNSCPLQDLAEALSETSSAPLHGSNPKKREAALSSELVHSIAVDCYDGGLNWAILSLDKTDGDCCEPGPDPRPTIKFTINRSPLLAFIVQEFIRWDEAKEKAVIMTNHPWMQA</sequence>
<keyword evidence="2" id="KW-1185">Reference proteome</keyword>
<evidence type="ECO:0000313" key="2">
    <source>
        <dbReference type="Proteomes" id="UP001172155"/>
    </source>
</evidence>
<proteinExistence type="predicted"/>